<dbReference type="Proteomes" id="UP000005408">
    <property type="component" value="Unassembled WGS sequence"/>
</dbReference>
<feature type="compositionally biased region" description="Polar residues" evidence="1">
    <location>
        <begin position="65"/>
        <end position="81"/>
    </location>
</feature>
<feature type="compositionally biased region" description="Polar residues" evidence="1">
    <location>
        <begin position="92"/>
        <end position="102"/>
    </location>
</feature>
<protein>
    <submittedName>
        <fullName evidence="2">Uncharacterized protein</fullName>
    </submittedName>
</protein>
<evidence type="ECO:0000313" key="3">
    <source>
        <dbReference type="Proteomes" id="UP000005408"/>
    </source>
</evidence>
<dbReference type="EnsemblMetazoa" id="G13980.2">
    <property type="protein sequence ID" value="G13980.2:cds"/>
    <property type="gene ID" value="G13980"/>
</dbReference>
<reference evidence="2" key="1">
    <citation type="submission" date="2022-08" db="UniProtKB">
        <authorList>
            <consortium name="EnsemblMetazoa"/>
        </authorList>
    </citation>
    <scope>IDENTIFICATION</scope>
    <source>
        <strain evidence="2">05x7-T-G4-1.051#20</strain>
    </source>
</reference>
<proteinExistence type="predicted"/>
<organism evidence="2 3">
    <name type="scientific">Magallana gigas</name>
    <name type="common">Pacific oyster</name>
    <name type="synonym">Crassostrea gigas</name>
    <dbReference type="NCBI Taxonomy" id="29159"/>
    <lineage>
        <taxon>Eukaryota</taxon>
        <taxon>Metazoa</taxon>
        <taxon>Spiralia</taxon>
        <taxon>Lophotrochozoa</taxon>
        <taxon>Mollusca</taxon>
        <taxon>Bivalvia</taxon>
        <taxon>Autobranchia</taxon>
        <taxon>Pteriomorphia</taxon>
        <taxon>Ostreida</taxon>
        <taxon>Ostreoidea</taxon>
        <taxon>Ostreidae</taxon>
        <taxon>Magallana</taxon>
    </lineage>
</organism>
<keyword evidence="3" id="KW-1185">Reference proteome</keyword>
<dbReference type="AlphaFoldDB" id="A0A8W8IHI5"/>
<name>A0A8W8IHI5_MAGGI</name>
<evidence type="ECO:0000313" key="2">
    <source>
        <dbReference type="EnsemblMetazoa" id="G13980.2:cds"/>
    </source>
</evidence>
<accession>A0A8W8IHI5</accession>
<sequence length="272" mass="31187">MSTKAKDQIGRTGALNYLIERKAAAKDTGLVTLKEMNGMKEIKTENFQKLQVKSRTLQRPKTSVLHNRGQTIQRSNFSTRSYKYKQRDDNSRATSAATSDDGMNSVRIPKKAILETKFIRFGEGNSYYTASQTAPTVVVKYSTHFQGKIAANGRNRNYHNYRYISNRARGSPQQSDSSRIMGQFSPELAHRLSRDGSSIFDFETFSKTNSKQYSVDQMQQHNSTRSSVHKQARENGIFSSLFQTWDLCNWAILLIFYHKTGWCFKYCWCSVS</sequence>
<feature type="region of interest" description="Disordered" evidence="1">
    <location>
        <begin position="65"/>
        <end position="102"/>
    </location>
</feature>
<evidence type="ECO:0000256" key="1">
    <source>
        <dbReference type="SAM" id="MobiDB-lite"/>
    </source>
</evidence>